<sequence length="112" mass="11923">MIYRKARRSSIVPAFSSFASLAMIGAIASVPDLKKDSSDEDEDSISQPNGGPKANDIFRSISIDSGMSTVDFSLSPDPLDSAGIGSVNTAFNFDESLPSYSDILTKQIDAVR</sequence>
<evidence type="ECO:0000313" key="3">
    <source>
        <dbReference type="Proteomes" id="UP001217089"/>
    </source>
</evidence>
<protein>
    <submittedName>
        <fullName evidence="2">Uncharacterized protein</fullName>
    </submittedName>
</protein>
<dbReference type="Proteomes" id="UP001217089">
    <property type="component" value="Unassembled WGS sequence"/>
</dbReference>
<evidence type="ECO:0000313" key="2">
    <source>
        <dbReference type="EMBL" id="KAJ8298902.1"/>
    </source>
</evidence>
<accession>A0ABQ9E5T6</accession>
<organism evidence="2 3">
    <name type="scientific">Tegillarca granosa</name>
    <name type="common">Malaysian cockle</name>
    <name type="synonym">Anadara granosa</name>
    <dbReference type="NCBI Taxonomy" id="220873"/>
    <lineage>
        <taxon>Eukaryota</taxon>
        <taxon>Metazoa</taxon>
        <taxon>Spiralia</taxon>
        <taxon>Lophotrochozoa</taxon>
        <taxon>Mollusca</taxon>
        <taxon>Bivalvia</taxon>
        <taxon>Autobranchia</taxon>
        <taxon>Pteriomorphia</taxon>
        <taxon>Arcoida</taxon>
        <taxon>Arcoidea</taxon>
        <taxon>Arcidae</taxon>
        <taxon>Tegillarca</taxon>
    </lineage>
</organism>
<dbReference type="EMBL" id="JARBDR010000921">
    <property type="protein sequence ID" value="KAJ8298902.1"/>
    <property type="molecule type" value="Genomic_DNA"/>
</dbReference>
<evidence type="ECO:0000256" key="1">
    <source>
        <dbReference type="SAM" id="MobiDB-lite"/>
    </source>
</evidence>
<comment type="caution">
    <text evidence="2">The sequence shown here is derived from an EMBL/GenBank/DDBJ whole genome shotgun (WGS) entry which is preliminary data.</text>
</comment>
<name>A0ABQ9E5T6_TEGGR</name>
<gene>
    <name evidence="2" type="ORF">KUTeg_022962</name>
</gene>
<feature type="region of interest" description="Disordered" evidence="1">
    <location>
        <begin position="33"/>
        <end position="57"/>
    </location>
</feature>
<reference evidence="2 3" key="1">
    <citation type="submission" date="2022-12" db="EMBL/GenBank/DDBJ databases">
        <title>Chromosome-level genome of Tegillarca granosa.</title>
        <authorList>
            <person name="Kim J."/>
        </authorList>
    </citation>
    <scope>NUCLEOTIDE SEQUENCE [LARGE SCALE GENOMIC DNA]</scope>
    <source>
        <strain evidence="2">Teg-2019</strain>
        <tissue evidence="2">Adductor muscle</tissue>
    </source>
</reference>
<keyword evidence="3" id="KW-1185">Reference proteome</keyword>
<proteinExistence type="predicted"/>